<evidence type="ECO:0000313" key="2">
    <source>
        <dbReference type="Proteomes" id="UP000006201"/>
    </source>
</evidence>
<dbReference type="AlphaFoldDB" id="A4C3K7"/>
<gene>
    <name evidence="1" type="ORF">PTD2_01181</name>
</gene>
<dbReference type="HOGENOM" id="CLU_3220980_0_0_6"/>
<accession>A4C3K7</accession>
<dbReference type="EMBL" id="AAOH01000001">
    <property type="protein sequence ID" value="EAR30139.1"/>
    <property type="molecule type" value="Genomic_DNA"/>
</dbReference>
<sequence length="44" mass="4883">MSNELALNLPCLIVNTQAFYIKLGDKYKATTLATPVPVQKLTYP</sequence>
<keyword evidence="2" id="KW-1185">Reference proteome</keyword>
<evidence type="ECO:0000313" key="1">
    <source>
        <dbReference type="EMBL" id="EAR30139.1"/>
    </source>
</evidence>
<organism evidence="1 2">
    <name type="scientific">Pseudoalteromonas tunicata D2</name>
    <dbReference type="NCBI Taxonomy" id="87626"/>
    <lineage>
        <taxon>Bacteria</taxon>
        <taxon>Pseudomonadati</taxon>
        <taxon>Pseudomonadota</taxon>
        <taxon>Gammaproteobacteria</taxon>
        <taxon>Alteromonadales</taxon>
        <taxon>Pseudoalteromonadaceae</taxon>
        <taxon>Pseudoalteromonas</taxon>
    </lineage>
</organism>
<reference evidence="1 2" key="1">
    <citation type="submission" date="2006-02" db="EMBL/GenBank/DDBJ databases">
        <authorList>
            <person name="Moran M.A."/>
            <person name="Kjelleberg S."/>
            <person name="Egan S."/>
            <person name="Saunders N."/>
            <person name="Thomas T."/>
            <person name="Ferriera S."/>
            <person name="Johnson J."/>
            <person name="Kravitz S."/>
            <person name="Halpern A."/>
            <person name="Remington K."/>
            <person name="Beeson K."/>
            <person name="Tran B."/>
            <person name="Rogers Y.-H."/>
            <person name="Friedman R."/>
            <person name="Venter J.C."/>
        </authorList>
    </citation>
    <scope>NUCLEOTIDE SEQUENCE [LARGE SCALE GENOMIC DNA]</scope>
    <source>
        <strain evidence="1 2">D2</strain>
    </source>
</reference>
<proteinExistence type="predicted"/>
<dbReference type="Proteomes" id="UP000006201">
    <property type="component" value="Unassembled WGS sequence"/>
</dbReference>
<dbReference type="STRING" id="87626.PTD2_01181"/>
<name>A4C3K7_9GAMM</name>
<comment type="caution">
    <text evidence="1">The sequence shown here is derived from an EMBL/GenBank/DDBJ whole genome shotgun (WGS) entry which is preliminary data.</text>
</comment>
<protein>
    <submittedName>
        <fullName evidence="1">Uncharacterized protein</fullName>
    </submittedName>
</protein>